<accession>A0A815ZSU7</accession>
<dbReference type="PANTHER" id="PTHR14819:SF25">
    <property type="entry name" value="CHROMOSOME UNDETERMINED SCAFFOLD_52, WHOLE GENOME SHOTGUN SEQUENCE"/>
    <property type="match status" value="1"/>
</dbReference>
<dbReference type="Proteomes" id="UP000681967">
    <property type="component" value="Unassembled WGS sequence"/>
</dbReference>
<dbReference type="InterPro" id="IPR052986">
    <property type="entry name" value="VLIG_GTPase"/>
</dbReference>
<dbReference type="InterPro" id="IPR027417">
    <property type="entry name" value="P-loop_NTPase"/>
</dbReference>
<evidence type="ECO:0000313" key="7">
    <source>
        <dbReference type="EMBL" id="CAF3862239.1"/>
    </source>
</evidence>
<dbReference type="Gene3D" id="3.40.50.300">
    <property type="entry name" value="P-loop containing nucleotide triphosphate hydrolases"/>
    <property type="match status" value="1"/>
</dbReference>
<dbReference type="InterPro" id="IPR030383">
    <property type="entry name" value="G_VLIG_dom"/>
</dbReference>
<dbReference type="Proteomes" id="UP000681720">
    <property type="component" value="Unassembled WGS sequence"/>
</dbReference>
<dbReference type="Proteomes" id="UP000663855">
    <property type="component" value="Unassembled WGS sequence"/>
</dbReference>
<gene>
    <name evidence="6" type="ORF">BYL167_LOCUS5306</name>
    <name evidence="4" type="ORF">CJN711_LOCUS33627</name>
    <name evidence="8" type="ORF">GIL414_LOCUS9007</name>
    <name evidence="3" type="ORF">KQP761_LOCUS13325</name>
    <name evidence="5" type="ORF">MBJ925_LOCUS17367</name>
    <name evidence="7" type="ORF">SMN809_LOCUS4609</name>
</gene>
<dbReference type="Proteomes" id="UP000676336">
    <property type="component" value="Unassembled WGS sequence"/>
</dbReference>
<dbReference type="GO" id="GO:0005525">
    <property type="term" value="F:GTP binding"/>
    <property type="evidence" value="ECO:0007669"/>
    <property type="project" value="InterPro"/>
</dbReference>
<proteinExistence type="predicted"/>
<dbReference type="Proteomes" id="UP000663834">
    <property type="component" value="Unassembled WGS sequence"/>
</dbReference>
<dbReference type="EMBL" id="CAJNOW010006169">
    <property type="protein sequence ID" value="CAF1476521.1"/>
    <property type="molecule type" value="Genomic_DNA"/>
</dbReference>
<dbReference type="EMBL" id="CAJOBH010001201">
    <property type="protein sequence ID" value="CAF3841437.1"/>
    <property type="molecule type" value="Genomic_DNA"/>
</dbReference>
<dbReference type="EMBL" id="CAJOBJ010003002">
    <property type="protein sequence ID" value="CAF3949342.1"/>
    <property type="molecule type" value="Genomic_DNA"/>
</dbReference>
<evidence type="ECO:0000313" key="9">
    <source>
        <dbReference type="Proteomes" id="UP000663855"/>
    </source>
</evidence>
<dbReference type="Pfam" id="PF25683">
    <property type="entry name" value="URGCP_GTPase"/>
    <property type="match status" value="1"/>
</dbReference>
<evidence type="ECO:0000313" key="8">
    <source>
        <dbReference type="EMBL" id="CAF3949342.1"/>
    </source>
</evidence>
<evidence type="ECO:0000313" key="3">
    <source>
        <dbReference type="EMBL" id="CAF1476521.1"/>
    </source>
</evidence>
<dbReference type="PANTHER" id="PTHR14819">
    <property type="entry name" value="GTP-BINDING"/>
    <property type="match status" value="1"/>
</dbReference>
<dbReference type="EMBL" id="CAJNRE010008678">
    <property type="protein sequence ID" value="CAF2074799.1"/>
    <property type="molecule type" value="Genomic_DNA"/>
</dbReference>
<evidence type="ECO:0000259" key="2">
    <source>
        <dbReference type="PROSITE" id="PS51717"/>
    </source>
</evidence>
<dbReference type="SUPFAM" id="SSF52540">
    <property type="entry name" value="P-loop containing nucleoside triphosphate hydrolases"/>
    <property type="match status" value="1"/>
</dbReference>
<feature type="coiled-coil region" evidence="1">
    <location>
        <begin position="687"/>
        <end position="745"/>
    </location>
</feature>
<evidence type="ECO:0000256" key="1">
    <source>
        <dbReference type="SAM" id="Coils"/>
    </source>
</evidence>
<protein>
    <recommendedName>
        <fullName evidence="2">VLIG-type G domain-containing protein</fullName>
    </recommendedName>
</protein>
<dbReference type="Proteomes" id="UP000663824">
    <property type="component" value="Unassembled WGS sequence"/>
</dbReference>
<evidence type="ECO:0000313" key="5">
    <source>
        <dbReference type="EMBL" id="CAF2074799.1"/>
    </source>
</evidence>
<sequence>MASTFKVWVKLEKHESEKVTLDIGADIDDLKEAALRDCQESKRNFCAFFKQSQLTPATAVPSNTSYDEPIVLKRLQLYEITIPSLPTTSETKQALTVRNKPDNINNHIDMPPSYDTLITQSPDVSAQDISLHFQKQESNAFSFEEAEWRQIISDHQKNACIDIAKFLETRANIFISNVSFGKLNFNQRHLIAPFLLLSGGHIPDANDPLDDSFNTIIDEPLNGNILVNLINHNKSLTPFIVDSLKRYHAITDLHSILPKCMEFVAAFDKPELAQHFLEMIDTITTRTLLVVAFESLSLESQRFLGNFIRKNDLPLPLSYYIDSQKDCSASYKINFNCFMEILCLSTDRLYLQAGSKRCAALGKTSLLPYIFTDKRRESLFTEKSDSSLRDSCVDVVFGSIFSSHYVIFDVHGSVDNERNLSLLHAIQLYASVQILYVTLGDLQEEQSFLELMMSSVPQLPTIVCIFDDNFDNELPTNKEHQEQLINRFQNHFSHNHWAANIHWTTVPLFNTARDLTEFKRKRRAERLIPIFKNLFQELEQLINQRPPFRSIFAIQSTYLVTCNDNKHPVTIREAKFSVEQELQNLFEHLSDRTENLKIVSPISYYRSQIDEIRKQLAEMIDCTGESERLAMRLKQLEEERKHQEKLNAYSLFMINLLKHSPYVSLVITEYYLEKWRLLYTPTLKTEKETLKKEVFECNRKLTKAEEQFAENEKENKHPSSVKDVVNQLREQSKQLKQNISTIDAKLSNVDLTIGLMIDELFALYDFLRDEQPVELDNYKADFEQVAEKLAQLVYKGFAIHVLRNRPLLCESGLMEMCLKRLRVVNGGSVAVLTVVGEQSSAKSSLLNATFGCNFRVSAGRCTIGMYLGVAYHKNMTIIIIDTEGLLSLEESGSIFDNQMITMAVLSSHIVLINHKGELSSSLEGLIGMSLYAKLQIQSSPFKPKLMFVLRDQMDRKKIVFFEQLNKFKDNLQHSSSFLRVSIDDELEIRHENIALLPSAFSEDINKDLNLTQRWRNQTFPSEINELRVTIFAGLHEQIIEHKFGYKNIDYFYKKMVTNWKSIDDLGQGLLECKTLYELSVTNELKAVAKDIMLEKSQKLLIDGRAMLKQLFVDRKSQTQATPDIYMRRVINNGTQQLENITSALVHEAHKEFESRTQQKYFASLRGNIQKNIEPSIRCNQQLLQQQFEQDAYTVARESAESQVQKQLLDSAKEFFQHETRTNVNIDDLNEALAKKHDELKEEFQRSLDSMRKTSEEIVKTILSNYNYLVRGRRANADKSNIYNRCPHFDFTSYTRKCDELDVMLKSIHEFLSTKEKDPSFWSKLFLRSRHSGQDFWNQISWFSDHRQKDRNKEILRHILVTIIPDLNQNLISMLNSSSLAYSDPQTVTNLVNYVDNSMNGQRSSIQENYNSINLPQITADLIFIALRLLIDEAIRISEAKNNEMLKALEKLDDWMKEIKEQFNLIRDSYEQGQRFMGDLQKQIIKEVMEIFKNKISDDINLKITQNAHIDPEKIARNAYDNSIGSIPPNADSIMKYVTDINRYYLELALSYIELSAEHIVESQIIKLQTTISECVDKAVAVVKDHQCLNVQEVYQSITQALQSCAPSFTTENLVGISAIIQQPDQFRQSFLKISNQRQSMADEIQHKRSEFSDEAKRACRTVISQRLGCQACCPGCGSKCDNTDLNHQNHNSAHHITMAFKGWRWTHNNQPCLEQCYQNWLSGSLQVGGDVFNPRRQYYAERVHQWLDDLDKKSNTGDLCKESIPPPDQRRAWMAARTALVGHYGIVDQPSYDDKVYPTAINSIPAGYVPKWK</sequence>
<name>A0A815ZSU7_9BILA</name>
<organism evidence="4 9">
    <name type="scientific">Rotaria magnacalcarata</name>
    <dbReference type="NCBI Taxonomy" id="392030"/>
    <lineage>
        <taxon>Eukaryota</taxon>
        <taxon>Metazoa</taxon>
        <taxon>Spiralia</taxon>
        <taxon>Gnathifera</taxon>
        <taxon>Rotifera</taxon>
        <taxon>Eurotatoria</taxon>
        <taxon>Bdelloidea</taxon>
        <taxon>Philodinida</taxon>
        <taxon>Philodinidae</taxon>
        <taxon>Rotaria</taxon>
    </lineage>
</organism>
<keyword evidence="1" id="KW-0175">Coiled coil</keyword>
<comment type="caution">
    <text evidence="4">The sequence shown here is derived from an EMBL/GenBank/DDBJ whole genome shotgun (WGS) entry which is preliminary data.</text>
</comment>
<reference evidence="4" key="1">
    <citation type="submission" date="2021-02" db="EMBL/GenBank/DDBJ databases">
        <authorList>
            <person name="Nowell W R."/>
        </authorList>
    </citation>
    <scope>NUCLEOTIDE SEQUENCE</scope>
</reference>
<evidence type="ECO:0000313" key="4">
    <source>
        <dbReference type="EMBL" id="CAF1587146.1"/>
    </source>
</evidence>
<feature type="domain" description="VLIG-type G" evidence="2">
    <location>
        <begin position="826"/>
        <end position="948"/>
    </location>
</feature>
<dbReference type="EMBL" id="CAJNOV010016226">
    <property type="protein sequence ID" value="CAF1587146.1"/>
    <property type="molecule type" value="Genomic_DNA"/>
</dbReference>
<dbReference type="EMBL" id="CAJOBI010001082">
    <property type="protein sequence ID" value="CAF3862239.1"/>
    <property type="molecule type" value="Genomic_DNA"/>
</dbReference>
<dbReference type="OrthoDB" id="1597724at2759"/>
<feature type="coiled-coil region" evidence="1">
    <location>
        <begin position="619"/>
        <end position="646"/>
    </location>
</feature>
<feature type="coiled-coil region" evidence="1">
    <location>
        <begin position="1222"/>
        <end position="1256"/>
    </location>
</feature>
<evidence type="ECO:0000313" key="6">
    <source>
        <dbReference type="EMBL" id="CAF3841437.1"/>
    </source>
</evidence>
<dbReference type="PROSITE" id="PS51717">
    <property type="entry name" value="G_VLIG"/>
    <property type="match status" value="1"/>
</dbReference>